<evidence type="ECO:0000256" key="1">
    <source>
        <dbReference type="SAM" id="Phobius"/>
    </source>
</evidence>
<comment type="caution">
    <text evidence="3">The sequence shown here is derived from an EMBL/GenBank/DDBJ whole genome shotgun (WGS) entry which is preliminary data.</text>
</comment>
<evidence type="ECO:0000313" key="4">
    <source>
        <dbReference type="Proteomes" id="UP000076923"/>
    </source>
</evidence>
<feature type="transmembrane region" description="Helical" evidence="1">
    <location>
        <begin position="245"/>
        <end position="264"/>
    </location>
</feature>
<feature type="transmembrane region" description="Helical" evidence="1">
    <location>
        <begin position="60"/>
        <end position="79"/>
    </location>
</feature>
<dbReference type="InterPro" id="IPR052529">
    <property type="entry name" value="Bact_Transport_Assoc"/>
</dbReference>
<name>A0A176TES7_9FLAO</name>
<reference evidence="3 4" key="1">
    <citation type="submission" date="2016-02" db="EMBL/GenBank/DDBJ databases">
        <title>Draft genome sequence of Polaribacter atrinae KACC17473.</title>
        <authorList>
            <person name="Shin S.-K."/>
            <person name="Yi H."/>
        </authorList>
    </citation>
    <scope>NUCLEOTIDE SEQUENCE [LARGE SCALE GENOMIC DNA]</scope>
    <source>
        <strain evidence="3 4">KACC 17473</strain>
    </source>
</reference>
<keyword evidence="1" id="KW-0812">Transmembrane</keyword>
<feature type="transmembrane region" description="Helical" evidence="1">
    <location>
        <begin position="99"/>
        <end position="118"/>
    </location>
</feature>
<dbReference type="InterPro" id="IPR007349">
    <property type="entry name" value="DUF418"/>
</dbReference>
<keyword evidence="1" id="KW-1133">Transmembrane helix</keyword>
<feature type="transmembrane region" description="Helical" evidence="1">
    <location>
        <begin position="284"/>
        <end position="304"/>
    </location>
</feature>
<accession>A0A176TES7</accession>
<feature type="transmembrane region" description="Helical" evidence="1">
    <location>
        <begin position="21"/>
        <end position="40"/>
    </location>
</feature>
<feature type="transmembrane region" description="Helical" evidence="1">
    <location>
        <begin position="355"/>
        <end position="373"/>
    </location>
</feature>
<feature type="transmembrane region" description="Helical" evidence="1">
    <location>
        <begin position="324"/>
        <end position="343"/>
    </location>
</feature>
<gene>
    <name evidence="3" type="ORF">LPB303_02525</name>
</gene>
<dbReference type="Proteomes" id="UP000076923">
    <property type="component" value="Unassembled WGS sequence"/>
</dbReference>
<dbReference type="AlphaFoldDB" id="A0A176TES7"/>
<evidence type="ECO:0000259" key="2">
    <source>
        <dbReference type="Pfam" id="PF04235"/>
    </source>
</evidence>
<evidence type="ECO:0000313" key="3">
    <source>
        <dbReference type="EMBL" id="OAD46427.1"/>
    </source>
</evidence>
<dbReference type="RefSeq" id="WP_068447793.1">
    <property type="nucleotide sequence ID" value="NZ_CANKUV010000002.1"/>
</dbReference>
<keyword evidence="4" id="KW-1185">Reference proteome</keyword>
<proteinExistence type="predicted"/>
<dbReference type="Pfam" id="PF04235">
    <property type="entry name" value="DUF418"/>
    <property type="match status" value="1"/>
</dbReference>
<dbReference type="OrthoDB" id="9807744at2"/>
<feature type="domain" description="DUF418" evidence="2">
    <location>
        <begin position="233"/>
        <end position="391"/>
    </location>
</feature>
<dbReference type="PANTHER" id="PTHR30590">
    <property type="entry name" value="INNER MEMBRANE PROTEIN"/>
    <property type="match status" value="1"/>
</dbReference>
<dbReference type="PANTHER" id="PTHR30590:SF2">
    <property type="entry name" value="INNER MEMBRANE PROTEIN"/>
    <property type="match status" value="1"/>
</dbReference>
<protein>
    <recommendedName>
        <fullName evidence="2">DUF418 domain-containing protein</fullName>
    </recommendedName>
</protein>
<sequence>MKASVPNTKQRLDAVDALRGFAILAIMLLHSIEHFNFYVFPDASLQPVWLTTLDGYIWDTLFFLFGGKGYAIFALLFGLTFSMMYRKQAKAGVDFGGRFFWRLILLVGFAIVNGAFFPGEILSLYAMVGVVLILVRGWSSNFVLLAAFLLLLQPIELWHYVQSLIDPDYVLPVLPTGNLWRMLKEGQLSDSFFDLVKSNTLYGHKVTFYWSLQVGRTVQTAGLFVLGYWLGIKDLFVISNASIRFWKRMLVVAAIAFIPLYFLGENFAALVETKVVVGSLGKAITMYQNLSFTFVLVSGFMLLYQYGGFRKLVGGLRYVGRMSLTAYVLQSILGSFVFFGYGLGLGPNVRHTVSLGIGIVLWIIQFYFFKWWINKYGQGPLEKLWHRLTWIQLKKD</sequence>
<dbReference type="EMBL" id="LVWE01000003">
    <property type="protein sequence ID" value="OAD46427.1"/>
    <property type="molecule type" value="Genomic_DNA"/>
</dbReference>
<dbReference type="STRING" id="1333662.LPB303_02525"/>
<organism evidence="3 4">
    <name type="scientific">Polaribacter atrinae</name>
    <dbReference type="NCBI Taxonomy" id="1333662"/>
    <lineage>
        <taxon>Bacteria</taxon>
        <taxon>Pseudomonadati</taxon>
        <taxon>Bacteroidota</taxon>
        <taxon>Flavobacteriia</taxon>
        <taxon>Flavobacteriales</taxon>
        <taxon>Flavobacteriaceae</taxon>
    </lineage>
</organism>
<feature type="transmembrane region" description="Helical" evidence="1">
    <location>
        <begin position="124"/>
        <end position="152"/>
    </location>
</feature>
<keyword evidence="1" id="KW-0472">Membrane</keyword>